<dbReference type="GO" id="GO:0045165">
    <property type="term" value="P:cell fate commitment"/>
    <property type="evidence" value="ECO:0007669"/>
    <property type="project" value="TreeGrafter"/>
</dbReference>
<dbReference type="GO" id="GO:0008270">
    <property type="term" value="F:zinc ion binding"/>
    <property type="evidence" value="ECO:0007669"/>
    <property type="project" value="UniProtKB-KW"/>
</dbReference>
<reference evidence="14 15" key="1">
    <citation type="submission" date="2019-07" db="EMBL/GenBank/DDBJ databases">
        <title>Venturia inaequalis Genome Resource.</title>
        <authorList>
            <person name="Lichtner F.J."/>
        </authorList>
    </citation>
    <scope>NUCLEOTIDE SEQUENCE [LARGE SCALE GENOMIC DNA]</scope>
    <source>
        <strain evidence="13">Bline_iso_100314</strain>
        <strain evidence="14 15">DMI_063113</strain>
    </source>
</reference>
<evidence type="ECO:0000256" key="8">
    <source>
        <dbReference type="ARBA" id="ARBA00023163"/>
    </source>
</evidence>
<feature type="compositionally biased region" description="Basic residues" evidence="11">
    <location>
        <begin position="303"/>
        <end position="321"/>
    </location>
</feature>
<dbReference type="GO" id="GO:0006879">
    <property type="term" value="P:intracellular iron ion homeostasis"/>
    <property type="evidence" value="ECO:0007669"/>
    <property type="project" value="UniProtKB-ARBA"/>
</dbReference>
<dbReference type="Proteomes" id="UP000433883">
    <property type="component" value="Unassembled WGS sequence"/>
</dbReference>
<feature type="compositionally biased region" description="Polar residues" evidence="11">
    <location>
        <begin position="94"/>
        <end position="121"/>
    </location>
</feature>
<keyword evidence="5" id="KW-0862">Zinc</keyword>
<dbReference type="SMART" id="SM00401">
    <property type="entry name" value="ZnF_GATA"/>
    <property type="match status" value="2"/>
</dbReference>
<feature type="compositionally biased region" description="Polar residues" evidence="11">
    <location>
        <begin position="36"/>
        <end position="55"/>
    </location>
</feature>
<evidence type="ECO:0000313" key="15">
    <source>
        <dbReference type="Proteomes" id="UP000490939"/>
    </source>
</evidence>
<evidence type="ECO:0000313" key="14">
    <source>
        <dbReference type="EMBL" id="KAE9992717.1"/>
    </source>
</evidence>
<feature type="compositionally biased region" description="Polar residues" evidence="11">
    <location>
        <begin position="438"/>
        <end position="448"/>
    </location>
</feature>
<keyword evidence="4 10" id="KW-0863">Zinc-finger</keyword>
<dbReference type="GO" id="GO:0005634">
    <property type="term" value="C:nucleus"/>
    <property type="evidence" value="ECO:0007669"/>
    <property type="project" value="UniProtKB-SubCell"/>
</dbReference>
<keyword evidence="3" id="KW-0677">Repeat</keyword>
<keyword evidence="7" id="KW-0534">Nitrate assimilation</keyword>
<keyword evidence="9" id="KW-0539">Nucleus</keyword>
<dbReference type="SUPFAM" id="SSF57716">
    <property type="entry name" value="Glucocorticoid receptor-like (DNA-binding domain)"/>
    <property type="match status" value="2"/>
</dbReference>
<dbReference type="PANTHER" id="PTHR10071">
    <property type="entry name" value="TRANSCRIPTION FACTOR GATA FAMILY MEMBER"/>
    <property type="match status" value="1"/>
</dbReference>
<feature type="domain" description="GATA-type" evidence="12">
    <location>
        <begin position="114"/>
        <end position="172"/>
    </location>
</feature>
<evidence type="ECO:0000256" key="10">
    <source>
        <dbReference type="PROSITE-ProRule" id="PRU00094"/>
    </source>
</evidence>
<evidence type="ECO:0000256" key="6">
    <source>
        <dbReference type="ARBA" id="ARBA00023015"/>
    </source>
</evidence>
<keyword evidence="8" id="KW-0804">Transcription</keyword>
<sequence>MSTAFSTPGVAASRPTSAKDRIPRHTTQEDLATAELLQNFNQQTEHFDTNSQSPRRVNKTERESGSEQASTSKSPVSEYHSLDDAVSYPRNMDHSPQSSSEQRFGGSSQATNTPSTGQICSNCGTTRTPLWRRSPAGETICNACGLYYKARNQMRPTNLKRNVQPPPGSATQSGPAYDGIQPPAALDGRAHASFVPTDQTSSGTCPGGGRCNGTGGHAGCNGCPAFNNRISKTQPACAPQPSRDLPSPHATSTDTPPPQPQVQASTVISACQNCGTTVTPLWRRDDNGHTICNACGLYFKLHGRHRPSGMKKGEIKRRKRVIPAMSNQPGDETSMANEQQPSVSPDPQQTHPQQLNLPHHDRPSTTRVQEHLLEPPTSSYGPPPVDFTSYSSSSHLMHREQPTPTYPPVGTSGETRTNKKRTLSAANRELPQPHELGNGQSSTASNRSPGEAAIDPSLSAYATGLSGTQVQATNGDTRAETREEKRLRMQMQREAMAAELRRMDEDLQAMEEQD</sequence>
<feature type="compositionally biased region" description="Polar residues" evidence="11">
    <location>
        <begin position="465"/>
        <end position="476"/>
    </location>
</feature>
<keyword evidence="15" id="KW-1185">Reference proteome</keyword>
<dbReference type="CDD" id="cd00202">
    <property type="entry name" value="ZnF_GATA"/>
    <property type="match status" value="2"/>
</dbReference>
<dbReference type="EMBL" id="WNWQ01000045">
    <property type="protein sequence ID" value="KAE9982360.1"/>
    <property type="molecule type" value="Genomic_DNA"/>
</dbReference>
<dbReference type="GO" id="GO:0045944">
    <property type="term" value="P:positive regulation of transcription by RNA polymerase II"/>
    <property type="evidence" value="ECO:0007669"/>
    <property type="project" value="TreeGrafter"/>
</dbReference>
<feature type="compositionally biased region" description="Polar residues" evidence="11">
    <location>
        <begin position="66"/>
        <end position="75"/>
    </location>
</feature>
<feature type="region of interest" description="Disordered" evidence="11">
    <location>
        <begin position="1"/>
        <end position="121"/>
    </location>
</feature>
<evidence type="ECO:0000259" key="12">
    <source>
        <dbReference type="PROSITE" id="PS50114"/>
    </source>
</evidence>
<dbReference type="Pfam" id="PF00320">
    <property type="entry name" value="GATA"/>
    <property type="match status" value="2"/>
</dbReference>
<proteinExistence type="predicted"/>
<dbReference type="PROSITE" id="PS50114">
    <property type="entry name" value="GATA_ZN_FINGER_2"/>
    <property type="match status" value="2"/>
</dbReference>
<dbReference type="EMBL" id="WNWR01000049">
    <property type="protein sequence ID" value="KAE9992717.1"/>
    <property type="molecule type" value="Genomic_DNA"/>
</dbReference>
<comment type="subcellular location">
    <subcellularLocation>
        <location evidence="1">Nucleus</location>
    </subcellularLocation>
</comment>
<feature type="region of interest" description="Disordered" evidence="11">
    <location>
        <begin position="303"/>
        <end position="481"/>
    </location>
</feature>
<dbReference type="AlphaFoldDB" id="A0A8H3VLY8"/>
<dbReference type="InterPro" id="IPR000679">
    <property type="entry name" value="Znf_GATA"/>
</dbReference>
<dbReference type="InterPro" id="IPR039355">
    <property type="entry name" value="Transcription_factor_GATA"/>
</dbReference>
<dbReference type="Gene3D" id="3.30.50.10">
    <property type="entry name" value="Erythroid Transcription Factor GATA-1, subunit A"/>
    <property type="match status" value="2"/>
</dbReference>
<feature type="compositionally biased region" description="Polar residues" evidence="11">
    <location>
        <begin position="325"/>
        <end position="356"/>
    </location>
</feature>
<dbReference type="InterPro" id="IPR013088">
    <property type="entry name" value="Znf_NHR/GATA"/>
</dbReference>
<evidence type="ECO:0000256" key="1">
    <source>
        <dbReference type="ARBA" id="ARBA00004123"/>
    </source>
</evidence>
<evidence type="ECO:0000256" key="5">
    <source>
        <dbReference type="ARBA" id="ARBA00022833"/>
    </source>
</evidence>
<comment type="caution">
    <text evidence="14">The sequence shown here is derived from an EMBL/GenBank/DDBJ whole genome shotgun (WGS) entry which is preliminary data.</text>
</comment>
<dbReference type="FunFam" id="3.30.50.10:FF:000039">
    <property type="entry name" value="Siderophore transcription factor SreA"/>
    <property type="match status" value="1"/>
</dbReference>
<accession>A0A8H3VLY8</accession>
<keyword evidence="6" id="KW-0805">Transcription regulation</keyword>
<evidence type="ECO:0000256" key="3">
    <source>
        <dbReference type="ARBA" id="ARBA00022737"/>
    </source>
</evidence>
<gene>
    <name evidence="13" type="ORF">BLS_006203</name>
    <name evidence="14" type="ORF">EG327_007939</name>
</gene>
<evidence type="ECO:0000256" key="7">
    <source>
        <dbReference type="ARBA" id="ARBA00023063"/>
    </source>
</evidence>
<feature type="region of interest" description="Disordered" evidence="11">
    <location>
        <begin position="233"/>
        <end position="264"/>
    </location>
</feature>
<feature type="domain" description="GATA-type" evidence="12">
    <location>
        <begin position="271"/>
        <end position="318"/>
    </location>
</feature>
<feature type="compositionally biased region" description="Basic and acidic residues" evidence="11">
    <location>
        <begin position="17"/>
        <end position="28"/>
    </location>
</feature>
<dbReference type="GO" id="GO:0000981">
    <property type="term" value="F:DNA-binding transcription factor activity, RNA polymerase II-specific"/>
    <property type="evidence" value="ECO:0007669"/>
    <property type="project" value="TreeGrafter"/>
</dbReference>
<dbReference type="PROSITE" id="PS00344">
    <property type="entry name" value="GATA_ZN_FINGER_1"/>
    <property type="match status" value="2"/>
</dbReference>
<dbReference type="PRINTS" id="PR00619">
    <property type="entry name" value="GATAZNFINGER"/>
</dbReference>
<evidence type="ECO:0000256" key="2">
    <source>
        <dbReference type="ARBA" id="ARBA00022723"/>
    </source>
</evidence>
<feature type="region of interest" description="Disordered" evidence="11">
    <location>
        <begin position="158"/>
        <end position="184"/>
    </location>
</feature>
<name>A0A8H3VLY8_VENIN</name>
<dbReference type="FunFam" id="3.30.50.10:FF:000007">
    <property type="entry name" value="Nitrogen regulatory AreA, N-terminal"/>
    <property type="match status" value="1"/>
</dbReference>
<feature type="compositionally biased region" description="Basic and acidic residues" evidence="11">
    <location>
        <begin position="358"/>
        <end position="373"/>
    </location>
</feature>
<keyword evidence="2" id="KW-0479">Metal-binding</keyword>
<dbReference type="OrthoDB" id="515401at2759"/>
<dbReference type="GO" id="GO:0000978">
    <property type="term" value="F:RNA polymerase II cis-regulatory region sequence-specific DNA binding"/>
    <property type="evidence" value="ECO:0007669"/>
    <property type="project" value="TreeGrafter"/>
</dbReference>
<evidence type="ECO:0000256" key="4">
    <source>
        <dbReference type="ARBA" id="ARBA00022771"/>
    </source>
</evidence>
<organism evidence="14 15">
    <name type="scientific">Venturia inaequalis</name>
    <name type="common">Apple scab fungus</name>
    <dbReference type="NCBI Taxonomy" id="5025"/>
    <lineage>
        <taxon>Eukaryota</taxon>
        <taxon>Fungi</taxon>
        <taxon>Dikarya</taxon>
        <taxon>Ascomycota</taxon>
        <taxon>Pezizomycotina</taxon>
        <taxon>Dothideomycetes</taxon>
        <taxon>Pleosporomycetidae</taxon>
        <taxon>Venturiales</taxon>
        <taxon>Venturiaceae</taxon>
        <taxon>Venturia</taxon>
    </lineage>
</organism>
<dbReference type="GO" id="GO:0034757">
    <property type="term" value="P:negative regulation of iron ion transport"/>
    <property type="evidence" value="ECO:0007669"/>
    <property type="project" value="UniProtKB-ARBA"/>
</dbReference>
<evidence type="ECO:0000256" key="11">
    <source>
        <dbReference type="SAM" id="MobiDB-lite"/>
    </source>
</evidence>
<dbReference type="Proteomes" id="UP000490939">
    <property type="component" value="Unassembled WGS sequence"/>
</dbReference>
<evidence type="ECO:0000256" key="9">
    <source>
        <dbReference type="ARBA" id="ARBA00023242"/>
    </source>
</evidence>
<evidence type="ECO:0000313" key="13">
    <source>
        <dbReference type="EMBL" id="KAE9982360.1"/>
    </source>
</evidence>
<dbReference type="PANTHER" id="PTHR10071:SF281">
    <property type="entry name" value="BOX A-BINDING FACTOR-RELATED"/>
    <property type="match status" value="1"/>
</dbReference>
<dbReference type="GO" id="GO:0000122">
    <property type="term" value="P:negative regulation of transcription by RNA polymerase II"/>
    <property type="evidence" value="ECO:0007669"/>
    <property type="project" value="TreeGrafter"/>
</dbReference>
<protein>
    <recommendedName>
        <fullName evidence="12">GATA-type domain-containing protein</fullName>
    </recommendedName>
</protein>